<dbReference type="InterPro" id="IPR036010">
    <property type="entry name" value="2Fe-2S_ferredoxin-like_sf"/>
</dbReference>
<dbReference type="PANTHER" id="PTHR44379">
    <property type="entry name" value="OXIDOREDUCTASE WITH IRON-SULFUR SUBUNIT"/>
    <property type="match status" value="1"/>
</dbReference>
<keyword evidence="5" id="KW-0411">Iron-sulfur</keyword>
<keyword evidence="3" id="KW-0560">Oxidoreductase</keyword>
<dbReference type="FunFam" id="1.10.150.120:FF:000003">
    <property type="entry name" value="Carbon monoxide dehydrogenase, small subunit"/>
    <property type="match status" value="1"/>
</dbReference>
<reference evidence="10 11" key="1">
    <citation type="journal article" date="2020" name="Front. Microbiol.">
        <title>Single-cell genomics of novel Actinobacteria with the Wood-Ljungdahl pathway discovered in a serpentinizing system.</title>
        <authorList>
            <person name="Merino N."/>
            <person name="Kawai M."/>
            <person name="Boyd E.S."/>
            <person name="Colman D.R."/>
            <person name="McGlynn S.E."/>
            <person name="Nealson K.H."/>
            <person name="Kurokawa K."/>
            <person name="Hongoh Y."/>
        </authorList>
    </citation>
    <scope>NUCLEOTIDE SEQUENCE [LARGE SCALE GENOMIC DNA]</scope>
    <source>
        <strain evidence="8 11">S34</strain>
        <strain evidence="9 10">S47</strain>
    </source>
</reference>
<dbReference type="Gene3D" id="1.10.150.120">
    <property type="entry name" value="[2Fe-2S]-binding domain"/>
    <property type="match status" value="1"/>
</dbReference>
<dbReference type="FunFam" id="3.10.20.30:FF:000020">
    <property type="entry name" value="Xanthine dehydrogenase iron-sulfur subunit"/>
    <property type="match status" value="1"/>
</dbReference>
<accession>A0A6V8Q6Q5</accession>
<comment type="caution">
    <text evidence="9">The sequence shown here is derived from an EMBL/GenBank/DDBJ whole genome shotgun (WGS) entry which is preliminary data.</text>
</comment>
<dbReference type="EMBL" id="BLSD01000172">
    <property type="protein sequence ID" value="GFP40223.1"/>
    <property type="molecule type" value="Genomic_DNA"/>
</dbReference>
<protein>
    <submittedName>
        <fullName evidence="9">Aerobic carbon-monoxide dehydrogenase small subunit</fullName>
    </submittedName>
</protein>
<gene>
    <name evidence="8" type="ORF">HKBW3S34_00825</name>
    <name evidence="9" type="ORF">HKBW3S47_01919</name>
</gene>
<keyword evidence="1" id="KW-0001">2Fe-2S</keyword>
<evidence type="ECO:0000259" key="7">
    <source>
        <dbReference type="PROSITE" id="PS51085"/>
    </source>
</evidence>
<organism evidence="9 10">
    <name type="scientific">Candidatus Hakubella thermalkaliphila</name>
    <dbReference type="NCBI Taxonomy" id="2754717"/>
    <lineage>
        <taxon>Bacteria</taxon>
        <taxon>Bacillati</taxon>
        <taxon>Actinomycetota</taxon>
        <taxon>Actinomycetota incertae sedis</taxon>
        <taxon>Candidatus Hakubellales</taxon>
        <taxon>Candidatus Hakubellaceae</taxon>
        <taxon>Candidatus Hakubella</taxon>
    </lineage>
</organism>
<evidence type="ECO:0000313" key="9">
    <source>
        <dbReference type="EMBL" id="GFP40223.1"/>
    </source>
</evidence>
<dbReference type="PROSITE" id="PS51085">
    <property type="entry name" value="2FE2S_FER_2"/>
    <property type="match status" value="1"/>
</dbReference>
<dbReference type="GO" id="GO:0016491">
    <property type="term" value="F:oxidoreductase activity"/>
    <property type="evidence" value="ECO:0007669"/>
    <property type="project" value="UniProtKB-KW"/>
</dbReference>
<feature type="domain" description="2Fe-2S ferredoxin-type" evidence="7">
    <location>
        <begin position="26"/>
        <end position="102"/>
    </location>
</feature>
<dbReference type="AlphaFoldDB" id="A0A6V8Q6Q5"/>
<evidence type="ECO:0000256" key="2">
    <source>
        <dbReference type="ARBA" id="ARBA00022723"/>
    </source>
</evidence>
<dbReference type="CDD" id="cd00207">
    <property type="entry name" value="fer2"/>
    <property type="match status" value="1"/>
</dbReference>
<dbReference type="Pfam" id="PF01799">
    <property type="entry name" value="Fer2_2"/>
    <property type="match status" value="1"/>
</dbReference>
<keyword evidence="11" id="KW-1185">Reference proteome</keyword>
<name>A0A6V8Q6Q5_9ACTN</name>
<dbReference type="SUPFAM" id="SSF47741">
    <property type="entry name" value="CO dehydrogenase ISP C-domain like"/>
    <property type="match status" value="1"/>
</dbReference>
<dbReference type="InterPro" id="IPR006058">
    <property type="entry name" value="2Fe2S_fd_BS"/>
</dbReference>
<comment type="pathway">
    <text evidence="6">Alkaloid degradation; nicotine degradation.</text>
</comment>
<sequence length="176" mass="19422">MPRVTQRSIKFKMYFQRKGSKEALFREISFRLNGEPVRVRVRSDQRLIDLLRDTLGLRGTKEGCGRGDCGSCTVILNGLAVTSCLVLAATVEGAEILTVESLFRNGRLDPLQEAFLEKGAVQCGYCTPGLLMSAKALLLENPHPSLEEIKIAVSGNLCRCTGYKKIFEAIQLAAER</sequence>
<evidence type="ECO:0000256" key="5">
    <source>
        <dbReference type="ARBA" id="ARBA00023014"/>
    </source>
</evidence>
<dbReference type="InterPro" id="IPR012675">
    <property type="entry name" value="Beta-grasp_dom_sf"/>
</dbReference>
<evidence type="ECO:0000256" key="6">
    <source>
        <dbReference type="ARBA" id="ARBA00060707"/>
    </source>
</evidence>
<dbReference type="InterPro" id="IPR001041">
    <property type="entry name" value="2Fe-2S_ferredoxin-type"/>
</dbReference>
<evidence type="ECO:0000256" key="3">
    <source>
        <dbReference type="ARBA" id="ARBA00023002"/>
    </source>
</evidence>
<dbReference type="PROSITE" id="PS00197">
    <property type="entry name" value="2FE2S_FER_1"/>
    <property type="match status" value="1"/>
</dbReference>
<dbReference type="Pfam" id="PF00111">
    <property type="entry name" value="Fer2"/>
    <property type="match status" value="1"/>
</dbReference>
<dbReference type="Proteomes" id="UP000588083">
    <property type="component" value="Unassembled WGS sequence"/>
</dbReference>
<evidence type="ECO:0000256" key="1">
    <source>
        <dbReference type="ARBA" id="ARBA00022714"/>
    </source>
</evidence>
<keyword evidence="2" id="KW-0479">Metal-binding</keyword>
<evidence type="ECO:0000256" key="4">
    <source>
        <dbReference type="ARBA" id="ARBA00023004"/>
    </source>
</evidence>
<evidence type="ECO:0000313" key="10">
    <source>
        <dbReference type="Proteomes" id="UP000569018"/>
    </source>
</evidence>
<dbReference type="PANTHER" id="PTHR44379:SF8">
    <property type="entry name" value="XANTHINE DEHYDROGENASE IRON-SULFUR-BINDING SUBUNIT XDHC-RELATED"/>
    <property type="match status" value="1"/>
</dbReference>
<evidence type="ECO:0000313" key="8">
    <source>
        <dbReference type="EMBL" id="GFP29905.1"/>
    </source>
</evidence>
<dbReference type="SUPFAM" id="SSF54292">
    <property type="entry name" value="2Fe-2S ferredoxin-like"/>
    <property type="match status" value="1"/>
</dbReference>
<dbReference type="GO" id="GO:0051537">
    <property type="term" value="F:2 iron, 2 sulfur cluster binding"/>
    <property type="evidence" value="ECO:0007669"/>
    <property type="project" value="UniProtKB-KW"/>
</dbReference>
<dbReference type="InterPro" id="IPR002888">
    <property type="entry name" value="2Fe-2S-bd"/>
</dbReference>
<proteinExistence type="predicted"/>
<dbReference type="EMBL" id="BLRZ01000030">
    <property type="protein sequence ID" value="GFP29905.1"/>
    <property type="molecule type" value="Genomic_DNA"/>
</dbReference>
<dbReference type="InterPro" id="IPR036884">
    <property type="entry name" value="2Fe-2S-bd_dom_sf"/>
</dbReference>
<keyword evidence="4" id="KW-0408">Iron</keyword>
<dbReference type="GO" id="GO:0046872">
    <property type="term" value="F:metal ion binding"/>
    <property type="evidence" value="ECO:0007669"/>
    <property type="project" value="UniProtKB-KW"/>
</dbReference>
<dbReference type="Gene3D" id="3.10.20.30">
    <property type="match status" value="1"/>
</dbReference>
<dbReference type="Proteomes" id="UP000569018">
    <property type="component" value="Unassembled WGS sequence"/>
</dbReference>
<evidence type="ECO:0000313" key="11">
    <source>
        <dbReference type="Proteomes" id="UP000588083"/>
    </source>
</evidence>
<dbReference type="InterPro" id="IPR051452">
    <property type="entry name" value="Diverse_Oxidoreductases"/>
</dbReference>